<reference evidence="3 5" key="2">
    <citation type="submission" date="2018-06" db="EMBL/GenBank/DDBJ databases">
        <authorList>
            <consortium name="Pathogen Informatics"/>
            <person name="Doyle S."/>
        </authorList>
    </citation>
    <scope>NUCLEOTIDE SEQUENCE [LARGE SCALE GENOMIC DNA]</scope>
    <source>
        <strain evidence="3 5">NCTC11012</strain>
    </source>
</reference>
<reference evidence="2 4" key="1">
    <citation type="submission" date="2017-03" db="EMBL/GenBank/DDBJ databases">
        <title>Draft genome sequence of Moraxella equi CCUG 4950T type strain.</title>
        <authorList>
            <person name="Salva-Serra F."/>
            <person name="Engstrom-Jakobsson H."/>
            <person name="Thorell K."/>
            <person name="Jaen-Luchoro D."/>
            <person name="Gonzales-Siles L."/>
            <person name="Karlsson R."/>
            <person name="Yazdan S."/>
            <person name="Boulund F."/>
            <person name="Johnning A."/>
            <person name="Engstrand L."/>
            <person name="Kristiansson E."/>
            <person name="Moore E."/>
        </authorList>
    </citation>
    <scope>NUCLEOTIDE SEQUENCE [LARGE SCALE GENOMIC DNA]</scope>
    <source>
        <strain evidence="2 4">CCUG 4950</strain>
    </source>
</reference>
<proteinExistence type="predicted"/>
<accession>A0A378QT51</accession>
<dbReference type="EMBL" id="UGQF01000001">
    <property type="protein sequence ID" value="STZ03464.1"/>
    <property type="molecule type" value="Genomic_DNA"/>
</dbReference>
<dbReference type="Pfam" id="PF09346">
    <property type="entry name" value="SMI1_KNR4"/>
    <property type="match status" value="1"/>
</dbReference>
<dbReference type="InterPro" id="IPR037883">
    <property type="entry name" value="Knr4/Smi1-like_sf"/>
</dbReference>
<keyword evidence="4" id="KW-1185">Reference proteome</keyword>
<dbReference type="SUPFAM" id="SSF160631">
    <property type="entry name" value="SMI1/KNR4-like"/>
    <property type="match status" value="1"/>
</dbReference>
<name>A0A378QT51_9GAMM</name>
<dbReference type="AlphaFoldDB" id="A0A378QT51"/>
<protein>
    <submittedName>
        <fullName evidence="2 3">SMI1 / KNR4 family</fullName>
    </submittedName>
</protein>
<evidence type="ECO:0000313" key="3">
    <source>
        <dbReference type="EMBL" id="STZ03464.1"/>
    </source>
</evidence>
<dbReference type="Gene3D" id="3.40.1580.10">
    <property type="entry name" value="SMI1/KNR4-like"/>
    <property type="match status" value="1"/>
</dbReference>
<evidence type="ECO:0000313" key="5">
    <source>
        <dbReference type="Proteomes" id="UP000254618"/>
    </source>
</evidence>
<evidence type="ECO:0000313" key="4">
    <source>
        <dbReference type="Proteomes" id="UP000190777"/>
    </source>
</evidence>
<evidence type="ECO:0000259" key="1">
    <source>
        <dbReference type="SMART" id="SM00860"/>
    </source>
</evidence>
<gene>
    <name evidence="2" type="ORF">B5J93_08780</name>
    <name evidence="3" type="ORF">NCTC11012_01712</name>
</gene>
<dbReference type="InterPro" id="IPR018958">
    <property type="entry name" value="Knr4/Smi1-like_dom"/>
</dbReference>
<organism evidence="3 5">
    <name type="scientific">Moraxella equi</name>
    <dbReference type="NCBI Taxonomy" id="60442"/>
    <lineage>
        <taxon>Bacteria</taxon>
        <taxon>Pseudomonadati</taxon>
        <taxon>Pseudomonadota</taxon>
        <taxon>Gammaproteobacteria</taxon>
        <taxon>Moraxellales</taxon>
        <taxon>Moraxellaceae</taxon>
        <taxon>Moraxella</taxon>
    </lineage>
</organism>
<dbReference type="Proteomes" id="UP000254618">
    <property type="component" value="Unassembled WGS sequence"/>
</dbReference>
<sequence>MSIAKQDFKSLKQAYADFGGLSEWNEFETVICGASNEHIAQLKEKFPLIPQSLIDLLKIVDGTYWREYQGQEIAFYLLTSIPDEFNYPCYLNSSEQILTSDEIVFLADYINRDIDPDWGVEIDDKIIDDFDKVHWLHFSDSMNNGGTSKLFIDSSPSESGKIGQVVMYLHDPDELTVIADSFDEYLQMLINSEFAFVEDIADDFEESEE</sequence>
<dbReference type="SMART" id="SM00860">
    <property type="entry name" value="SMI1_KNR4"/>
    <property type="match status" value="1"/>
</dbReference>
<evidence type="ECO:0000313" key="2">
    <source>
        <dbReference type="EMBL" id="OPH36938.1"/>
    </source>
</evidence>
<dbReference type="EMBL" id="MXAP01000085">
    <property type="protein sequence ID" value="OPH36938.1"/>
    <property type="molecule type" value="Genomic_DNA"/>
</dbReference>
<dbReference type="Proteomes" id="UP000190777">
    <property type="component" value="Unassembled WGS sequence"/>
</dbReference>
<dbReference type="RefSeq" id="WP_079326048.1">
    <property type="nucleotide sequence ID" value="NZ_MXAP01000085.1"/>
</dbReference>
<feature type="domain" description="Knr4/Smi1-like" evidence="1">
    <location>
        <begin position="33"/>
        <end position="188"/>
    </location>
</feature>